<dbReference type="InterPro" id="IPR000644">
    <property type="entry name" value="CBS_dom"/>
</dbReference>
<evidence type="ECO:0000313" key="3">
    <source>
        <dbReference type="EMBL" id="OIR13283.1"/>
    </source>
</evidence>
<feature type="domain" description="CBS" evidence="2">
    <location>
        <begin position="54"/>
        <end position="109"/>
    </location>
</feature>
<evidence type="ECO:0000256" key="1">
    <source>
        <dbReference type="ARBA" id="ARBA00023122"/>
    </source>
</evidence>
<dbReference type="EMBL" id="MLJW01000015">
    <property type="protein sequence ID" value="OIR13283.1"/>
    <property type="molecule type" value="Genomic_DNA"/>
</dbReference>
<dbReference type="GO" id="GO:0016853">
    <property type="term" value="F:isomerase activity"/>
    <property type="evidence" value="ECO:0007669"/>
    <property type="project" value="UniProtKB-KW"/>
</dbReference>
<gene>
    <name evidence="3" type="ORF">GALL_56680</name>
</gene>
<name>A0A1J5SZA3_9ZZZZ</name>
<dbReference type="Pfam" id="PF00571">
    <property type="entry name" value="CBS"/>
    <property type="match status" value="2"/>
</dbReference>
<evidence type="ECO:0000259" key="2">
    <source>
        <dbReference type="PROSITE" id="PS51371"/>
    </source>
</evidence>
<keyword evidence="1" id="KW-0129">CBS domain</keyword>
<dbReference type="InterPro" id="IPR046342">
    <property type="entry name" value="CBS_dom_sf"/>
</dbReference>
<dbReference type="PROSITE" id="PS51371">
    <property type="entry name" value="CBS"/>
    <property type="match status" value="1"/>
</dbReference>
<sequence length="137" mass="15464">MVADALALMEAENLDYVVITENNNCVGVISETDYTHKVILGQMDAETTRVKDIMTQCIHAVDINESVLKCLELMDSFKIRHLLVFEGFSFKGVITLHDLMHAFAEENPSGLQQLEEASYQFSCAIAGNQQHYYNLKM</sequence>
<comment type="caution">
    <text evidence="3">The sequence shown here is derived from an EMBL/GenBank/DDBJ whole genome shotgun (WGS) entry which is preliminary data.</text>
</comment>
<proteinExistence type="predicted"/>
<keyword evidence="3" id="KW-0413">Isomerase</keyword>
<dbReference type="InterPro" id="IPR051257">
    <property type="entry name" value="Diverse_CBS-Domain"/>
</dbReference>
<dbReference type="SUPFAM" id="SSF54631">
    <property type="entry name" value="CBS-domain pair"/>
    <property type="match status" value="1"/>
</dbReference>
<dbReference type="PANTHER" id="PTHR43080">
    <property type="entry name" value="CBS DOMAIN-CONTAINING PROTEIN CBSX3, MITOCHONDRIAL"/>
    <property type="match status" value="1"/>
</dbReference>
<organism evidence="3">
    <name type="scientific">mine drainage metagenome</name>
    <dbReference type="NCBI Taxonomy" id="410659"/>
    <lineage>
        <taxon>unclassified sequences</taxon>
        <taxon>metagenomes</taxon>
        <taxon>ecological metagenomes</taxon>
    </lineage>
</organism>
<dbReference type="AlphaFoldDB" id="A0A1J5SZA3"/>
<accession>A0A1J5SZA3</accession>
<dbReference type="Gene3D" id="3.10.580.10">
    <property type="entry name" value="CBS-domain"/>
    <property type="match status" value="1"/>
</dbReference>
<dbReference type="PANTHER" id="PTHR43080:SF2">
    <property type="entry name" value="CBS DOMAIN-CONTAINING PROTEIN"/>
    <property type="match status" value="1"/>
</dbReference>
<protein>
    <submittedName>
        <fullName evidence="3">D-arabinose 5-phosphate isomerase</fullName>
    </submittedName>
</protein>
<reference evidence="3" key="1">
    <citation type="submission" date="2016-10" db="EMBL/GenBank/DDBJ databases">
        <title>Sequence of Gallionella enrichment culture.</title>
        <authorList>
            <person name="Poehlein A."/>
            <person name="Muehling M."/>
            <person name="Daniel R."/>
        </authorList>
    </citation>
    <scope>NUCLEOTIDE SEQUENCE</scope>
</reference>